<dbReference type="AlphaFoldDB" id="A0A9X3UNK1"/>
<keyword evidence="2" id="KW-0472">Membrane</keyword>
<reference evidence="3" key="1">
    <citation type="submission" date="2022-11" db="EMBL/GenBank/DDBJ databases">
        <title>Draft genome sequence of Hoeflea poritis E7-10 and Hoeflea prorocentri PM5-8, separated from scleractinian coral Porites lutea and marine dinoflagellate.</title>
        <authorList>
            <person name="Zhang G."/>
            <person name="Wei Q."/>
            <person name="Cai L."/>
        </authorList>
    </citation>
    <scope>NUCLEOTIDE SEQUENCE</scope>
    <source>
        <strain evidence="3">PM5-8</strain>
    </source>
</reference>
<evidence type="ECO:0000256" key="2">
    <source>
        <dbReference type="SAM" id="Phobius"/>
    </source>
</evidence>
<comment type="caution">
    <text evidence="3">The sequence shown here is derived from an EMBL/GenBank/DDBJ whole genome shotgun (WGS) entry which is preliminary data.</text>
</comment>
<evidence type="ECO:0000313" key="4">
    <source>
        <dbReference type="Proteomes" id="UP001151234"/>
    </source>
</evidence>
<proteinExistence type="predicted"/>
<keyword evidence="2" id="KW-1133">Transmembrane helix</keyword>
<evidence type="ECO:0000313" key="3">
    <source>
        <dbReference type="EMBL" id="MDA5400319.1"/>
    </source>
</evidence>
<organism evidence="3 4">
    <name type="scientific">Hoeflea prorocentri</name>
    <dbReference type="NCBI Taxonomy" id="1922333"/>
    <lineage>
        <taxon>Bacteria</taxon>
        <taxon>Pseudomonadati</taxon>
        <taxon>Pseudomonadota</taxon>
        <taxon>Alphaproteobacteria</taxon>
        <taxon>Hyphomicrobiales</taxon>
        <taxon>Rhizobiaceae</taxon>
        <taxon>Hoeflea</taxon>
    </lineage>
</organism>
<dbReference type="SUPFAM" id="SSF50199">
    <property type="entry name" value="Staphylococcal nuclease"/>
    <property type="match status" value="1"/>
</dbReference>
<dbReference type="Gene3D" id="2.40.50.90">
    <property type="match status" value="1"/>
</dbReference>
<sequence>MMFLQRFNALARPASILIVVLMAAWVLYHFAPDPSARQERRASGPLWSGDAPVETASPTDAMSPRAIAPQQFATPFAQNAAELERIAPRAPLTPQVEPETGPRPTLLHKPLVIAAGEIVFPEGGLRLKGIIVTDPDETCTSPDGQLWPCGIIARTAFRNFIGGRSLSCNLTDDRWKDILVVSCLVGRQDPAAWLASSGWVRTFVGSKYAELEQAAQKEGAGIFGNDPRGLPAVPDSNVAVSPDSVSSPTDPLPVPLR</sequence>
<evidence type="ECO:0000256" key="1">
    <source>
        <dbReference type="SAM" id="MobiDB-lite"/>
    </source>
</evidence>
<dbReference type="InterPro" id="IPR035437">
    <property type="entry name" value="SNase_OB-fold_sf"/>
</dbReference>
<feature type="region of interest" description="Disordered" evidence="1">
    <location>
        <begin position="220"/>
        <end position="257"/>
    </location>
</feature>
<keyword evidence="2" id="KW-0812">Transmembrane</keyword>
<protein>
    <submittedName>
        <fullName evidence="3">Thermonuclease family protein</fullName>
    </submittedName>
</protein>
<gene>
    <name evidence="3" type="ORF">OQ273_17205</name>
</gene>
<keyword evidence="4" id="KW-1185">Reference proteome</keyword>
<dbReference type="EMBL" id="JAPJZI010000001">
    <property type="protein sequence ID" value="MDA5400319.1"/>
    <property type="molecule type" value="Genomic_DNA"/>
</dbReference>
<dbReference type="RefSeq" id="WP_267991776.1">
    <property type="nucleotide sequence ID" value="NZ_JAPJZI010000001.1"/>
</dbReference>
<feature type="region of interest" description="Disordered" evidence="1">
    <location>
        <begin position="37"/>
        <end position="61"/>
    </location>
</feature>
<feature type="transmembrane region" description="Helical" evidence="2">
    <location>
        <begin position="12"/>
        <end position="31"/>
    </location>
</feature>
<name>A0A9X3UNK1_9HYPH</name>
<feature type="compositionally biased region" description="Low complexity" evidence="1">
    <location>
        <begin position="233"/>
        <end position="249"/>
    </location>
</feature>
<dbReference type="Proteomes" id="UP001151234">
    <property type="component" value="Unassembled WGS sequence"/>
</dbReference>
<accession>A0A9X3UNK1</accession>